<organism evidence="1 2">
    <name type="scientific">Sulfurimicrobium lacus</name>
    <dbReference type="NCBI Taxonomy" id="2715678"/>
    <lineage>
        <taxon>Bacteria</taxon>
        <taxon>Pseudomonadati</taxon>
        <taxon>Pseudomonadota</taxon>
        <taxon>Betaproteobacteria</taxon>
        <taxon>Nitrosomonadales</taxon>
        <taxon>Sulfuricellaceae</taxon>
        <taxon>Sulfurimicrobium</taxon>
    </lineage>
</organism>
<name>A0A6F8VC28_9PROT</name>
<sequence>MVNSEAVHQSHFDFSVIDNAANLRDSYALRYEVYCHERGFLVPENYPSRLETDYFDQHSIHVGGVNKEGMLVGTLRLVLPSPLGFPLFEHCELFPEYQYLADPDRQDQFYAAEISRLAVSKSYRRRKNDGLYDLASEEDGGAFERNGNEVAHQRHRPEIILGLYKAMYQASKRQGVTHWFAAMEKTLLRLLRRYNFDFKPIGPELDYYGPVIPYLAAISDIEAGVRQRCPDMLEEFVQGLEPELVPAIAREKVDK</sequence>
<gene>
    <name evidence="1" type="ORF">SKTS_14520</name>
</gene>
<evidence type="ECO:0008006" key="3">
    <source>
        <dbReference type="Google" id="ProtNLM"/>
    </source>
</evidence>
<proteinExistence type="predicted"/>
<dbReference type="Gene3D" id="3.40.630.30">
    <property type="match status" value="1"/>
</dbReference>
<dbReference type="NCBIfam" id="TIGR03694">
    <property type="entry name" value="exosort_acyl"/>
    <property type="match status" value="1"/>
</dbReference>
<dbReference type="SUPFAM" id="SSF55729">
    <property type="entry name" value="Acyl-CoA N-acyltransferases (Nat)"/>
    <property type="match status" value="1"/>
</dbReference>
<dbReference type="AlphaFoldDB" id="A0A6F8VC28"/>
<protein>
    <recommendedName>
        <fullName evidence="3">PEP-CTERM/exosortase system-associated acyltransferase</fullName>
    </recommendedName>
</protein>
<accession>A0A6F8VC28</accession>
<dbReference type="InterPro" id="IPR022484">
    <property type="entry name" value="PEP-CTERM/exosrtase_acylTfrase"/>
</dbReference>
<keyword evidence="2" id="KW-1185">Reference proteome</keyword>
<dbReference type="Pfam" id="PF13444">
    <property type="entry name" value="Acetyltransf_5"/>
    <property type="match status" value="1"/>
</dbReference>
<dbReference type="InterPro" id="IPR016181">
    <property type="entry name" value="Acyl_CoA_acyltransferase"/>
</dbReference>
<dbReference type="Proteomes" id="UP000502260">
    <property type="component" value="Chromosome"/>
</dbReference>
<reference evidence="2" key="1">
    <citation type="submission" date="2020-03" db="EMBL/GenBank/DDBJ databases">
        <title>Complete genome sequence of sulfur-oxidizing bacterium skT11.</title>
        <authorList>
            <person name="Kanda M."/>
            <person name="Kojima H."/>
            <person name="Fukui M."/>
        </authorList>
    </citation>
    <scope>NUCLEOTIDE SEQUENCE [LARGE SCALE GENOMIC DNA]</scope>
    <source>
        <strain evidence="2">skT11</strain>
    </source>
</reference>
<dbReference type="KEGG" id="slac:SKTS_14520"/>
<dbReference type="EMBL" id="AP022853">
    <property type="protein sequence ID" value="BCB26566.1"/>
    <property type="molecule type" value="Genomic_DNA"/>
</dbReference>
<evidence type="ECO:0000313" key="2">
    <source>
        <dbReference type="Proteomes" id="UP000502260"/>
    </source>
</evidence>
<evidence type="ECO:0000313" key="1">
    <source>
        <dbReference type="EMBL" id="BCB26566.1"/>
    </source>
</evidence>
<dbReference type="RefSeq" id="WP_173062533.1">
    <property type="nucleotide sequence ID" value="NZ_AP022853.1"/>
</dbReference>